<sequence>MRATSLGLPLLAWFLAMFCLGSGVATAPGARAQGTVTPPAGQSRLTAPGGRRGKAARSRRIHRH</sequence>
<dbReference type="AlphaFoldDB" id="A0A1I2VLB0"/>
<dbReference type="OrthoDB" id="8000741at2"/>
<proteinExistence type="predicted"/>
<dbReference type="RefSeq" id="WP_091972700.1">
    <property type="nucleotide sequence ID" value="NZ_FOPM01000015.1"/>
</dbReference>
<feature type="chain" id="PRO_5011589436" evidence="2">
    <location>
        <begin position="28"/>
        <end position="64"/>
    </location>
</feature>
<name>A0A1I2VLB0_9HYPH</name>
<dbReference type="Proteomes" id="UP000199229">
    <property type="component" value="Unassembled WGS sequence"/>
</dbReference>
<dbReference type="STRING" id="582675.SAMN05192565_11559"/>
<feature type="signal peptide" evidence="2">
    <location>
        <begin position="1"/>
        <end position="27"/>
    </location>
</feature>
<keyword evidence="2" id="KW-0732">Signal</keyword>
<organism evidence="3 4">
    <name type="scientific">Methylobacterium gossipiicola</name>
    <dbReference type="NCBI Taxonomy" id="582675"/>
    <lineage>
        <taxon>Bacteria</taxon>
        <taxon>Pseudomonadati</taxon>
        <taxon>Pseudomonadota</taxon>
        <taxon>Alphaproteobacteria</taxon>
        <taxon>Hyphomicrobiales</taxon>
        <taxon>Methylobacteriaceae</taxon>
        <taxon>Methylobacterium</taxon>
    </lineage>
</organism>
<reference evidence="4" key="1">
    <citation type="submission" date="2016-10" db="EMBL/GenBank/DDBJ databases">
        <authorList>
            <person name="Varghese N."/>
            <person name="Submissions S."/>
        </authorList>
    </citation>
    <scope>NUCLEOTIDE SEQUENCE [LARGE SCALE GENOMIC DNA]</scope>
    <source>
        <strain evidence="4">Gh-105</strain>
    </source>
</reference>
<evidence type="ECO:0000256" key="2">
    <source>
        <dbReference type="SAM" id="SignalP"/>
    </source>
</evidence>
<dbReference type="EMBL" id="FOPM01000015">
    <property type="protein sequence ID" value="SFG89027.1"/>
    <property type="molecule type" value="Genomic_DNA"/>
</dbReference>
<accession>A0A1I2VLB0</accession>
<evidence type="ECO:0000256" key="1">
    <source>
        <dbReference type="SAM" id="MobiDB-lite"/>
    </source>
</evidence>
<evidence type="ECO:0000313" key="3">
    <source>
        <dbReference type="EMBL" id="SFG89027.1"/>
    </source>
</evidence>
<keyword evidence="4" id="KW-1185">Reference proteome</keyword>
<feature type="region of interest" description="Disordered" evidence="1">
    <location>
        <begin position="29"/>
        <end position="64"/>
    </location>
</feature>
<evidence type="ECO:0000313" key="4">
    <source>
        <dbReference type="Proteomes" id="UP000199229"/>
    </source>
</evidence>
<protein>
    <submittedName>
        <fullName evidence="3">Uncharacterized protein</fullName>
    </submittedName>
</protein>
<feature type="compositionally biased region" description="Basic residues" evidence="1">
    <location>
        <begin position="51"/>
        <end position="64"/>
    </location>
</feature>
<gene>
    <name evidence="3" type="ORF">SAMN05192565_11559</name>
</gene>